<reference evidence="3" key="1">
    <citation type="submission" date="2019-08" db="EMBL/GenBank/DDBJ databases">
        <title>Seonamhaeicola sediminis sp. nov., isolated from marine sediment.</title>
        <authorList>
            <person name="Cao W.R."/>
        </authorList>
    </citation>
    <scope>NUCLEOTIDE SEQUENCE [LARGE SCALE GENOMIC DNA]</scope>
    <source>
        <strain evidence="3">Gy8</strain>
    </source>
</reference>
<dbReference type="OrthoDB" id="1446429at2"/>
<evidence type="ECO:0000256" key="1">
    <source>
        <dbReference type="SAM" id="Phobius"/>
    </source>
</evidence>
<accession>A0A5C7B2D2</accession>
<keyword evidence="3" id="KW-1185">Reference proteome</keyword>
<comment type="caution">
    <text evidence="2">The sequence shown here is derived from an EMBL/GenBank/DDBJ whole genome shotgun (WGS) entry which is preliminary data.</text>
</comment>
<protein>
    <submittedName>
        <fullName evidence="2">Uncharacterized protein</fullName>
    </submittedName>
</protein>
<name>A0A5C7B2D2_9FLAO</name>
<evidence type="ECO:0000313" key="3">
    <source>
        <dbReference type="Proteomes" id="UP000321790"/>
    </source>
</evidence>
<sequence length="148" mass="15554">MNSQKIISIIMGIVGALSAVFLFMIISTGDEAIKAGEASGAVNSFMYIAYAILALIAVIVLIFVIKGLFAGNIKKTLLSVGAFLAIVVISYAISSGTDLDLKPFIEKGEDVTEATSKNVGAGLYTFYVLAILAIASMAYSGVKKIFNK</sequence>
<proteinExistence type="predicted"/>
<gene>
    <name evidence="2" type="ORF">FUA26_02645</name>
</gene>
<evidence type="ECO:0000313" key="2">
    <source>
        <dbReference type="EMBL" id="TXE12715.1"/>
    </source>
</evidence>
<feature type="transmembrane region" description="Helical" evidence="1">
    <location>
        <begin position="7"/>
        <end position="27"/>
    </location>
</feature>
<keyword evidence="1" id="KW-1133">Transmembrane helix</keyword>
<dbReference type="RefSeq" id="WP_147131204.1">
    <property type="nucleotide sequence ID" value="NZ_VOSC01000012.1"/>
</dbReference>
<feature type="transmembrane region" description="Helical" evidence="1">
    <location>
        <begin position="47"/>
        <end position="69"/>
    </location>
</feature>
<dbReference type="EMBL" id="VOSC01000012">
    <property type="protein sequence ID" value="TXE12715.1"/>
    <property type="molecule type" value="Genomic_DNA"/>
</dbReference>
<keyword evidence="1" id="KW-0472">Membrane</keyword>
<organism evidence="2 3">
    <name type="scientific">Seonamhaeicola algicola</name>
    <dbReference type="NCBI Taxonomy" id="1719036"/>
    <lineage>
        <taxon>Bacteria</taxon>
        <taxon>Pseudomonadati</taxon>
        <taxon>Bacteroidota</taxon>
        <taxon>Flavobacteriia</taxon>
        <taxon>Flavobacteriales</taxon>
        <taxon>Flavobacteriaceae</taxon>
    </lineage>
</organism>
<keyword evidence="1" id="KW-0812">Transmembrane</keyword>
<dbReference type="Proteomes" id="UP000321790">
    <property type="component" value="Unassembled WGS sequence"/>
</dbReference>
<dbReference type="AlphaFoldDB" id="A0A5C7B2D2"/>
<feature type="transmembrane region" description="Helical" evidence="1">
    <location>
        <begin position="76"/>
        <end position="94"/>
    </location>
</feature>
<feature type="transmembrane region" description="Helical" evidence="1">
    <location>
        <begin position="124"/>
        <end position="142"/>
    </location>
</feature>